<comment type="caution">
    <text evidence="1">The sequence shown here is derived from an EMBL/GenBank/DDBJ whole genome shotgun (WGS) entry which is preliminary data.</text>
</comment>
<dbReference type="EMBL" id="CM023472">
    <property type="protein sequence ID" value="KAH7960187.1"/>
    <property type="molecule type" value="Genomic_DNA"/>
</dbReference>
<reference evidence="1" key="1">
    <citation type="submission" date="2020-05" db="EMBL/GenBank/DDBJ databases">
        <title>Large-scale comparative analyses of tick genomes elucidate their genetic diversity and vector capacities.</title>
        <authorList>
            <person name="Jia N."/>
            <person name="Wang J."/>
            <person name="Shi W."/>
            <person name="Du L."/>
            <person name="Sun Y."/>
            <person name="Zhan W."/>
            <person name="Jiang J."/>
            <person name="Wang Q."/>
            <person name="Zhang B."/>
            <person name="Ji P."/>
            <person name="Sakyi L.B."/>
            <person name="Cui X."/>
            <person name="Yuan T."/>
            <person name="Jiang B."/>
            <person name="Yang W."/>
            <person name="Lam T.T.-Y."/>
            <person name="Chang Q."/>
            <person name="Ding S."/>
            <person name="Wang X."/>
            <person name="Zhu J."/>
            <person name="Ruan X."/>
            <person name="Zhao L."/>
            <person name="Wei J."/>
            <person name="Que T."/>
            <person name="Du C."/>
            <person name="Cheng J."/>
            <person name="Dai P."/>
            <person name="Han X."/>
            <person name="Huang E."/>
            <person name="Gao Y."/>
            <person name="Liu J."/>
            <person name="Shao H."/>
            <person name="Ye R."/>
            <person name="Li L."/>
            <person name="Wei W."/>
            <person name="Wang X."/>
            <person name="Wang C."/>
            <person name="Yang T."/>
            <person name="Huo Q."/>
            <person name="Li W."/>
            <person name="Guo W."/>
            <person name="Chen H."/>
            <person name="Zhou L."/>
            <person name="Ni X."/>
            <person name="Tian J."/>
            <person name="Zhou Y."/>
            <person name="Sheng Y."/>
            <person name="Liu T."/>
            <person name="Pan Y."/>
            <person name="Xia L."/>
            <person name="Li J."/>
            <person name="Zhao F."/>
            <person name="Cao W."/>
        </authorList>
    </citation>
    <scope>NUCLEOTIDE SEQUENCE</scope>
    <source>
        <strain evidence="1">Dsil-2018</strain>
    </source>
</reference>
<organism evidence="1 2">
    <name type="scientific">Dermacentor silvarum</name>
    <name type="common">Tick</name>
    <dbReference type="NCBI Taxonomy" id="543639"/>
    <lineage>
        <taxon>Eukaryota</taxon>
        <taxon>Metazoa</taxon>
        <taxon>Ecdysozoa</taxon>
        <taxon>Arthropoda</taxon>
        <taxon>Chelicerata</taxon>
        <taxon>Arachnida</taxon>
        <taxon>Acari</taxon>
        <taxon>Parasitiformes</taxon>
        <taxon>Ixodida</taxon>
        <taxon>Ixodoidea</taxon>
        <taxon>Ixodidae</taxon>
        <taxon>Rhipicephalinae</taxon>
        <taxon>Dermacentor</taxon>
    </lineage>
</organism>
<evidence type="ECO:0000313" key="1">
    <source>
        <dbReference type="EMBL" id="KAH7960187.1"/>
    </source>
</evidence>
<proteinExistence type="predicted"/>
<protein>
    <submittedName>
        <fullName evidence="1">Uncharacterized protein</fullName>
    </submittedName>
</protein>
<keyword evidence="2" id="KW-1185">Reference proteome</keyword>
<dbReference type="Proteomes" id="UP000821865">
    <property type="component" value="Chromosome 3"/>
</dbReference>
<sequence length="655" mass="70982">MLHAILLVLLSIVFLIVGAYQGLVPSLVVADPDVLREICVKDFKSFVNKSRHDDALQMYMDTKMQQNGKGGIQLSESAINDISAQCMCLFIAGSDSIALTVTCAAYSLALHPEIQEAVIKEVDAAGEATYESLRSMVLLDAVVSETLRMYSPTSVLTRICSQSTTIAGVRFTPGMRVEIPAHAMHYDPEFFPEPEVFKPERFLPEHKDSINTYTYLPFGVGPRSCIGMRMGMVQVKYILYRLLQNVTFEPCAETQASSASIICRSSQHKVPLSFAKGKVLLEPDPPIQLKIVPRHLGSCCVMVKTTWLPSMITYAEVAGQYMTQYKEMSYQLAASSMAASRWTARNKLAVIGVVAVLGIISFLLVTGALVTGNWPAETEAATVLVSARRSAEDNSEASSQTRTATIRSRRRPTRAAKKVTRMKGKPTPQASNKRKRTTTSTTSVPTTTTTTATTNTPATAVTKTTETKCESTATPSEEEMPSAVTRSIRTTTATAWVRRVVPQNDGDEGTVIMNSSTSVATKGTLRPRSSTHEQSTPSLASAVSSMRTLKTQASSVTPKAFNETTEHNTTPWTTSPVTSLTPLPSPSPTQTSAPPPTASPASMSTKSPEPVPKSSLKLSLTSLPPTSETPLLPQNRVTYSTTNSEDSLTINDFRD</sequence>
<evidence type="ECO:0000313" key="2">
    <source>
        <dbReference type="Proteomes" id="UP000821865"/>
    </source>
</evidence>
<name>A0ACB8D6X7_DERSI</name>
<gene>
    <name evidence="1" type="ORF">HPB49_017589</name>
</gene>
<accession>A0ACB8D6X7</accession>